<dbReference type="Gene3D" id="3.40.30.10">
    <property type="entry name" value="Glutaredoxin"/>
    <property type="match status" value="1"/>
</dbReference>
<dbReference type="InterPro" id="IPR010987">
    <property type="entry name" value="Glutathione-S-Trfase_C-like"/>
</dbReference>
<evidence type="ECO:0000313" key="9">
    <source>
        <dbReference type="Proteomes" id="UP000053647"/>
    </source>
</evidence>
<dbReference type="GO" id="GO:0005737">
    <property type="term" value="C:cytoplasm"/>
    <property type="evidence" value="ECO:0007669"/>
    <property type="project" value="TreeGrafter"/>
</dbReference>
<evidence type="ECO:0000256" key="3">
    <source>
        <dbReference type="ARBA" id="ARBA00022679"/>
    </source>
</evidence>
<accession>A0A0C9TU85</accession>
<dbReference type="FunFam" id="1.20.1050.10:FF:000004">
    <property type="entry name" value="Glutathione S-transferase F2"/>
    <property type="match status" value="1"/>
</dbReference>
<dbReference type="FunFam" id="3.40.30.10:FF:000039">
    <property type="entry name" value="Glutathione S-transferase domain"/>
    <property type="match status" value="1"/>
</dbReference>
<dbReference type="SUPFAM" id="SSF52833">
    <property type="entry name" value="Thioredoxin-like"/>
    <property type="match status" value="1"/>
</dbReference>
<evidence type="ECO:0000259" key="7">
    <source>
        <dbReference type="PROSITE" id="PS50405"/>
    </source>
</evidence>
<dbReference type="GO" id="GO:0004364">
    <property type="term" value="F:glutathione transferase activity"/>
    <property type="evidence" value="ECO:0007669"/>
    <property type="project" value="UniProtKB-EC"/>
</dbReference>
<reference evidence="8 9" key="1">
    <citation type="submission" date="2014-06" db="EMBL/GenBank/DDBJ databases">
        <authorList>
            <consortium name="DOE Joint Genome Institute"/>
            <person name="Kuo A."/>
            <person name="Kohler A."/>
            <person name="Nagy L.G."/>
            <person name="Floudas D."/>
            <person name="Copeland A."/>
            <person name="Barry K.W."/>
            <person name="Cichocki N."/>
            <person name="Veneault-Fourrey C."/>
            <person name="LaButti K."/>
            <person name="Lindquist E.A."/>
            <person name="Lipzen A."/>
            <person name="Lundell T."/>
            <person name="Morin E."/>
            <person name="Murat C."/>
            <person name="Sun H."/>
            <person name="Tunlid A."/>
            <person name="Henrissat B."/>
            <person name="Grigoriev I.V."/>
            <person name="Hibbett D.S."/>
            <person name="Martin F."/>
            <person name="Nordberg H.P."/>
            <person name="Cantor M.N."/>
            <person name="Hua S.X."/>
        </authorList>
    </citation>
    <scope>NUCLEOTIDE SEQUENCE [LARGE SCALE GENOMIC DNA]</scope>
    <source>
        <strain evidence="8 9">ATCC 200175</strain>
    </source>
</reference>
<dbReference type="AlphaFoldDB" id="A0A0C9TU85"/>
<dbReference type="InterPro" id="IPR036249">
    <property type="entry name" value="Thioredoxin-like_sf"/>
</dbReference>
<dbReference type="GO" id="GO:0043295">
    <property type="term" value="F:glutathione binding"/>
    <property type="evidence" value="ECO:0007669"/>
    <property type="project" value="TreeGrafter"/>
</dbReference>
<dbReference type="Gene3D" id="1.20.1050.10">
    <property type="match status" value="1"/>
</dbReference>
<dbReference type="GO" id="GO:0009636">
    <property type="term" value="P:response to toxic substance"/>
    <property type="evidence" value="ECO:0007669"/>
    <property type="project" value="UniProtKB-ARBA"/>
</dbReference>
<dbReference type="InterPro" id="IPR034347">
    <property type="entry name" value="GST_Phi_C"/>
</dbReference>
<name>A0A0C9TU85_PAXIN</name>
<dbReference type="Proteomes" id="UP000053647">
    <property type="component" value="Unassembled WGS sequence"/>
</dbReference>
<comment type="function">
    <text evidence="5">May be involved in the conjugation of reduced glutathione to a wide number of exogenous and endogenous hydrophobic electrophiles and have a detoxification role against certain herbicides.</text>
</comment>
<dbReference type="PROSITE" id="PS50405">
    <property type="entry name" value="GST_CTER"/>
    <property type="match status" value="1"/>
</dbReference>
<dbReference type="InterPro" id="IPR040079">
    <property type="entry name" value="Glutathione_S-Trfase"/>
</dbReference>
<dbReference type="OrthoDB" id="249703at2759"/>
<dbReference type="GO" id="GO:0006749">
    <property type="term" value="P:glutathione metabolic process"/>
    <property type="evidence" value="ECO:0007669"/>
    <property type="project" value="TreeGrafter"/>
</dbReference>
<comment type="catalytic activity">
    <reaction evidence="4">
        <text>RX + glutathione = an S-substituted glutathione + a halide anion + H(+)</text>
        <dbReference type="Rhea" id="RHEA:16437"/>
        <dbReference type="ChEBI" id="CHEBI:15378"/>
        <dbReference type="ChEBI" id="CHEBI:16042"/>
        <dbReference type="ChEBI" id="CHEBI:17792"/>
        <dbReference type="ChEBI" id="CHEBI:57925"/>
        <dbReference type="ChEBI" id="CHEBI:90779"/>
        <dbReference type="EC" id="2.5.1.18"/>
    </reaction>
</comment>
<comment type="similarity">
    <text evidence="1">Belongs to the GST superfamily. Phi family.</text>
</comment>
<sequence>MVLKLYGATMSTKTRSVAQICKEKKIPYELITVNLPAGEHKSPAHLAIQPFGQVPVIDDDGFILYESRAIARYLAAKYPDQGTPNLIPTNPKELALFNQAASIELSHFDPHAFGVIFEKVIKGRKGLPPDESAVTKHLAALNDKLDVYEVILAKQKYLAGDYVTLADLFHLPFGTMLEGPGLEYDIFKKRPNVSRWWNDISKRASWLAVKNGVV</sequence>
<dbReference type="SFLD" id="SFLDS00019">
    <property type="entry name" value="Glutathione_Transferase_(cytos"/>
    <property type="match status" value="1"/>
</dbReference>
<evidence type="ECO:0000313" key="8">
    <source>
        <dbReference type="EMBL" id="KIJ10801.1"/>
    </source>
</evidence>
<evidence type="ECO:0000256" key="1">
    <source>
        <dbReference type="ARBA" id="ARBA00010128"/>
    </source>
</evidence>
<dbReference type="SFLD" id="SFLDG00358">
    <property type="entry name" value="Main_(cytGST)"/>
    <property type="match status" value="1"/>
</dbReference>
<feature type="domain" description="GST C-terminal" evidence="7">
    <location>
        <begin position="90"/>
        <end position="214"/>
    </location>
</feature>
<dbReference type="PANTHER" id="PTHR43900:SF3">
    <property type="entry name" value="GLUTATHIONE S-TRANSFERASE RHO"/>
    <property type="match status" value="1"/>
</dbReference>
<organism evidence="8 9">
    <name type="scientific">Paxillus involutus ATCC 200175</name>
    <dbReference type="NCBI Taxonomy" id="664439"/>
    <lineage>
        <taxon>Eukaryota</taxon>
        <taxon>Fungi</taxon>
        <taxon>Dikarya</taxon>
        <taxon>Basidiomycota</taxon>
        <taxon>Agaricomycotina</taxon>
        <taxon>Agaricomycetes</taxon>
        <taxon>Agaricomycetidae</taxon>
        <taxon>Boletales</taxon>
        <taxon>Paxilineae</taxon>
        <taxon>Paxillaceae</taxon>
        <taxon>Paxillus</taxon>
    </lineage>
</organism>
<dbReference type="EMBL" id="KN819396">
    <property type="protein sequence ID" value="KIJ10801.1"/>
    <property type="molecule type" value="Genomic_DNA"/>
</dbReference>
<dbReference type="InterPro" id="IPR004045">
    <property type="entry name" value="Glutathione_S-Trfase_N"/>
</dbReference>
<dbReference type="CDD" id="cd03053">
    <property type="entry name" value="GST_N_Phi"/>
    <property type="match status" value="1"/>
</dbReference>
<keyword evidence="3" id="KW-0808">Transferase</keyword>
<dbReference type="Pfam" id="PF00043">
    <property type="entry name" value="GST_C"/>
    <property type="match status" value="1"/>
</dbReference>
<evidence type="ECO:0000256" key="2">
    <source>
        <dbReference type="ARBA" id="ARBA00012452"/>
    </source>
</evidence>
<evidence type="ECO:0000256" key="4">
    <source>
        <dbReference type="ARBA" id="ARBA00047960"/>
    </source>
</evidence>
<dbReference type="PANTHER" id="PTHR43900">
    <property type="entry name" value="GLUTATHIONE S-TRANSFERASE RHO"/>
    <property type="match status" value="1"/>
</dbReference>
<dbReference type="SUPFAM" id="SSF47616">
    <property type="entry name" value="GST C-terminal domain-like"/>
    <property type="match status" value="1"/>
</dbReference>
<dbReference type="CDD" id="cd03187">
    <property type="entry name" value="GST_C_Phi"/>
    <property type="match status" value="1"/>
</dbReference>
<dbReference type="HOGENOM" id="CLU_011226_5_1_1"/>
<dbReference type="PROSITE" id="PS50404">
    <property type="entry name" value="GST_NTER"/>
    <property type="match status" value="1"/>
</dbReference>
<gene>
    <name evidence="8" type="ORF">PAXINDRAFT_138287</name>
</gene>
<protein>
    <recommendedName>
        <fullName evidence="2">glutathione transferase</fullName>
        <ecNumber evidence="2">2.5.1.18</ecNumber>
    </recommendedName>
</protein>
<dbReference type="Pfam" id="PF02798">
    <property type="entry name" value="GST_N"/>
    <property type="match status" value="1"/>
</dbReference>
<dbReference type="InterPro" id="IPR036282">
    <property type="entry name" value="Glutathione-S-Trfase_C_sf"/>
</dbReference>
<dbReference type="SFLD" id="SFLDG01154">
    <property type="entry name" value="Main.5:_Phi-like"/>
    <property type="match status" value="1"/>
</dbReference>
<reference evidence="9" key="2">
    <citation type="submission" date="2015-01" db="EMBL/GenBank/DDBJ databases">
        <title>Evolutionary Origins and Diversification of the Mycorrhizal Mutualists.</title>
        <authorList>
            <consortium name="DOE Joint Genome Institute"/>
            <consortium name="Mycorrhizal Genomics Consortium"/>
            <person name="Kohler A."/>
            <person name="Kuo A."/>
            <person name="Nagy L.G."/>
            <person name="Floudas D."/>
            <person name="Copeland A."/>
            <person name="Barry K.W."/>
            <person name="Cichocki N."/>
            <person name="Veneault-Fourrey C."/>
            <person name="LaButti K."/>
            <person name="Lindquist E.A."/>
            <person name="Lipzen A."/>
            <person name="Lundell T."/>
            <person name="Morin E."/>
            <person name="Murat C."/>
            <person name="Riley R."/>
            <person name="Ohm R."/>
            <person name="Sun H."/>
            <person name="Tunlid A."/>
            <person name="Henrissat B."/>
            <person name="Grigoriev I.V."/>
            <person name="Hibbett D.S."/>
            <person name="Martin F."/>
        </authorList>
    </citation>
    <scope>NUCLEOTIDE SEQUENCE [LARGE SCALE GENOMIC DNA]</scope>
    <source>
        <strain evidence="9">ATCC 200175</strain>
    </source>
</reference>
<proteinExistence type="inferred from homology"/>
<evidence type="ECO:0000259" key="6">
    <source>
        <dbReference type="PROSITE" id="PS50404"/>
    </source>
</evidence>
<feature type="domain" description="GST N-terminal" evidence="6">
    <location>
        <begin position="1"/>
        <end position="82"/>
    </location>
</feature>
<keyword evidence="9" id="KW-1185">Reference proteome</keyword>
<dbReference type="EC" id="2.5.1.18" evidence="2"/>
<dbReference type="InterPro" id="IPR004046">
    <property type="entry name" value="GST_C"/>
</dbReference>
<evidence type="ECO:0000256" key="5">
    <source>
        <dbReference type="ARBA" id="ARBA00053259"/>
    </source>
</evidence>